<evidence type="ECO:0000313" key="3">
    <source>
        <dbReference type="Proteomes" id="UP000006201"/>
    </source>
</evidence>
<keyword evidence="3" id="KW-1185">Reference proteome</keyword>
<accession>A4CDW0</accession>
<organism evidence="2 3">
    <name type="scientific">Pseudoalteromonas tunicata D2</name>
    <dbReference type="NCBI Taxonomy" id="87626"/>
    <lineage>
        <taxon>Bacteria</taxon>
        <taxon>Pseudomonadati</taxon>
        <taxon>Pseudomonadota</taxon>
        <taxon>Gammaproteobacteria</taxon>
        <taxon>Alteromonadales</taxon>
        <taxon>Pseudoalteromonadaceae</taxon>
        <taxon>Pseudoalteromonas</taxon>
    </lineage>
</organism>
<comment type="caution">
    <text evidence="2">The sequence shown here is derived from an EMBL/GenBank/DDBJ whole genome shotgun (WGS) entry which is preliminary data.</text>
</comment>
<reference evidence="2 3" key="1">
    <citation type="submission" date="2006-02" db="EMBL/GenBank/DDBJ databases">
        <authorList>
            <person name="Moran M.A."/>
            <person name="Kjelleberg S."/>
            <person name="Egan S."/>
            <person name="Saunders N."/>
            <person name="Thomas T."/>
            <person name="Ferriera S."/>
            <person name="Johnson J."/>
            <person name="Kravitz S."/>
            <person name="Halpern A."/>
            <person name="Remington K."/>
            <person name="Beeson K."/>
            <person name="Tran B."/>
            <person name="Rogers Y.-H."/>
            <person name="Friedman R."/>
            <person name="Venter J.C."/>
        </authorList>
    </citation>
    <scope>NUCLEOTIDE SEQUENCE [LARGE SCALE GENOMIC DNA]</scope>
    <source>
        <strain evidence="2 3">D2</strain>
    </source>
</reference>
<proteinExistence type="predicted"/>
<evidence type="ECO:0000313" key="2">
    <source>
        <dbReference type="EMBL" id="EAR27152.1"/>
    </source>
</evidence>
<dbReference type="HOGENOM" id="CLU_902745_0_0_6"/>
<protein>
    <submittedName>
        <fullName evidence="2">Uncharacterized protein</fullName>
    </submittedName>
</protein>
<feature type="coiled-coil region" evidence="1">
    <location>
        <begin position="106"/>
        <end position="151"/>
    </location>
</feature>
<dbReference type="Proteomes" id="UP000006201">
    <property type="component" value="Unassembled WGS sequence"/>
</dbReference>
<evidence type="ECO:0000256" key="1">
    <source>
        <dbReference type="SAM" id="Coils"/>
    </source>
</evidence>
<name>A4CDW0_9GAMM</name>
<sequence>MERYMPDKPISADNPFANLSQAQYVQIQQWYQHHISTELNTLLKGSQSGEVIERKISQAIKRAHGQLEPTAPFSASTDQTIKLKHASLLVELKDTRDLFHSAQLKIAKLELLLSQSASEIQTLEQQNAEQKAELRSYRERLNHVLSRLEKEGVSCQKSHYVGRIFVHALKSAFADWQQTSAGEPYRHHDFYKLFPRVLYGSLLKEIEILLGETDYGRIDRTLSNFVFQHKGVPVQDWPDEDPIYQTKLINQKQHELLSSIKEQHIRRKNFALYLEKKLAKTGFTPMHGRLLVELVQFATEEKPKNDQTVSM</sequence>
<dbReference type="AlphaFoldDB" id="A4CDW0"/>
<dbReference type="eggNOG" id="ENOG502Z8A3">
    <property type="taxonomic scope" value="Bacteria"/>
</dbReference>
<gene>
    <name evidence="2" type="ORF">PTD2_05760</name>
</gene>
<keyword evidence="1" id="KW-0175">Coiled coil</keyword>
<dbReference type="EMBL" id="AAOH01000007">
    <property type="protein sequence ID" value="EAR27152.1"/>
    <property type="molecule type" value="Genomic_DNA"/>
</dbReference>